<dbReference type="Proteomes" id="UP000828941">
    <property type="component" value="Chromosome 9"/>
</dbReference>
<evidence type="ECO:0000313" key="1">
    <source>
        <dbReference type="EMBL" id="KAI4323667.1"/>
    </source>
</evidence>
<proteinExistence type="predicted"/>
<name>A0ACB9MHP2_BAUVA</name>
<accession>A0ACB9MHP2</accession>
<evidence type="ECO:0000313" key="2">
    <source>
        <dbReference type="Proteomes" id="UP000828941"/>
    </source>
</evidence>
<comment type="caution">
    <text evidence="1">The sequence shown here is derived from an EMBL/GenBank/DDBJ whole genome shotgun (WGS) entry which is preliminary data.</text>
</comment>
<gene>
    <name evidence="1" type="ORF">L6164_023254</name>
</gene>
<sequence>MRKKEQSQGSALLCSPTCWSRCKLLALAVGIGSKLRVKMLGWVSVSQLIMSETLLQRNKELEAFGFGISNFDSTAKLSSLYQSIHITPSWWSLGTHWTHSQEGEAGKCM</sequence>
<protein>
    <submittedName>
        <fullName evidence="1">Uncharacterized protein</fullName>
    </submittedName>
</protein>
<dbReference type="EMBL" id="CM039434">
    <property type="protein sequence ID" value="KAI4323667.1"/>
    <property type="molecule type" value="Genomic_DNA"/>
</dbReference>
<reference evidence="1 2" key="1">
    <citation type="journal article" date="2022" name="DNA Res.">
        <title>Chromosomal-level genome assembly of the orchid tree Bauhinia variegata (Leguminosae; Cercidoideae) supports the allotetraploid origin hypothesis of Bauhinia.</title>
        <authorList>
            <person name="Zhong Y."/>
            <person name="Chen Y."/>
            <person name="Zheng D."/>
            <person name="Pang J."/>
            <person name="Liu Y."/>
            <person name="Luo S."/>
            <person name="Meng S."/>
            <person name="Qian L."/>
            <person name="Wei D."/>
            <person name="Dai S."/>
            <person name="Zhou R."/>
        </authorList>
    </citation>
    <scope>NUCLEOTIDE SEQUENCE [LARGE SCALE GENOMIC DNA]</scope>
    <source>
        <strain evidence="1">BV-YZ2020</strain>
    </source>
</reference>
<keyword evidence="2" id="KW-1185">Reference proteome</keyword>
<organism evidence="1 2">
    <name type="scientific">Bauhinia variegata</name>
    <name type="common">Purple orchid tree</name>
    <name type="synonym">Phanera variegata</name>
    <dbReference type="NCBI Taxonomy" id="167791"/>
    <lineage>
        <taxon>Eukaryota</taxon>
        <taxon>Viridiplantae</taxon>
        <taxon>Streptophyta</taxon>
        <taxon>Embryophyta</taxon>
        <taxon>Tracheophyta</taxon>
        <taxon>Spermatophyta</taxon>
        <taxon>Magnoliopsida</taxon>
        <taxon>eudicotyledons</taxon>
        <taxon>Gunneridae</taxon>
        <taxon>Pentapetalae</taxon>
        <taxon>rosids</taxon>
        <taxon>fabids</taxon>
        <taxon>Fabales</taxon>
        <taxon>Fabaceae</taxon>
        <taxon>Cercidoideae</taxon>
        <taxon>Cercideae</taxon>
        <taxon>Bauhiniinae</taxon>
        <taxon>Bauhinia</taxon>
    </lineage>
</organism>